<gene>
    <name evidence="1" type="ORF">TKK_005083</name>
</gene>
<sequence>MNRCYQLSQAQVKKAELHIFCDASSRDYEVEAYWCFNLAGLKKYTNAFETFVFNRIREIHDKSKALEWRWINSEWNATKYVQ</sequence>
<evidence type="ECO:0000313" key="2">
    <source>
        <dbReference type="Proteomes" id="UP001627154"/>
    </source>
</evidence>
<dbReference type="AlphaFoldDB" id="A0ABD2X9E2"/>
<accession>A0ABD2X9E2</accession>
<name>A0ABD2X9E2_9HYME</name>
<protein>
    <submittedName>
        <fullName evidence="1">Uncharacterized protein</fullName>
    </submittedName>
</protein>
<evidence type="ECO:0000313" key="1">
    <source>
        <dbReference type="EMBL" id="KAL3401719.1"/>
    </source>
</evidence>
<organism evidence="1 2">
    <name type="scientific">Trichogramma kaykai</name>
    <dbReference type="NCBI Taxonomy" id="54128"/>
    <lineage>
        <taxon>Eukaryota</taxon>
        <taxon>Metazoa</taxon>
        <taxon>Ecdysozoa</taxon>
        <taxon>Arthropoda</taxon>
        <taxon>Hexapoda</taxon>
        <taxon>Insecta</taxon>
        <taxon>Pterygota</taxon>
        <taxon>Neoptera</taxon>
        <taxon>Endopterygota</taxon>
        <taxon>Hymenoptera</taxon>
        <taxon>Apocrita</taxon>
        <taxon>Proctotrupomorpha</taxon>
        <taxon>Chalcidoidea</taxon>
        <taxon>Trichogrammatidae</taxon>
        <taxon>Trichogramma</taxon>
    </lineage>
</organism>
<comment type="caution">
    <text evidence="1">The sequence shown here is derived from an EMBL/GenBank/DDBJ whole genome shotgun (WGS) entry which is preliminary data.</text>
</comment>
<dbReference type="EMBL" id="JBJJXI010000043">
    <property type="protein sequence ID" value="KAL3401719.1"/>
    <property type="molecule type" value="Genomic_DNA"/>
</dbReference>
<keyword evidence="2" id="KW-1185">Reference proteome</keyword>
<proteinExistence type="predicted"/>
<reference evidence="1 2" key="1">
    <citation type="journal article" date="2024" name="bioRxiv">
        <title>A reference genome for Trichogramma kaykai: A tiny desert-dwelling parasitoid wasp with competing sex-ratio distorters.</title>
        <authorList>
            <person name="Culotta J."/>
            <person name="Lindsey A.R."/>
        </authorList>
    </citation>
    <scope>NUCLEOTIDE SEQUENCE [LARGE SCALE GENOMIC DNA]</scope>
    <source>
        <strain evidence="1 2">KSX58</strain>
    </source>
</reference>
<dbReference type="Proteomes" id="UP001627154">
    <property type="component" value="Unassembled WGS sequence"/>
</dbReference>